<dbReference type="Gene3D" id="3.30.200.20">
    <property type="entry name" value="Phosphorylase Kinase, domain 1"/>
    <property type="match status" value="1"/>
</dbReference>
<evidence type="ECO:0000256" key="3">
    <source>
        <dbReference type="ARBA" id="ARBA00022741"/>
    </source>
</evidence>
<evidence type="ECO:0000313" key="9">
    <source>
        <dbReference type="Proteomes" id="UP001642484"/>
    </source>
</evidence>
<reference evidence="8 9" key="1">
    <citation type="submission" date="2024-02" db="EMBL/GenBank/DDBJ databases">
        <authorList>
            <person name="Chen Y."/>
            <person name="Shah S."/>
            <person name="Dougan E. K."/>
            <person name="Thang M."/>
            <person name="Chan C."/>
        </authorList>
    </citation>
    <scope>NUCLEOTIDE SEQUENCE [LARGE SCALE GENOMIC DNA]</scope>
</reference>
<feature type="compositionally biased region" description="Polar residues" evidence="6">
    <location>
        <begin position="151"/>
        <end position="171"/>
    </location>
</feature>
<gene>
    <name evidence="8" type="ORF">CCMP2556_LOCUS20508</name>
</gene>
<dbReference type="SMART" id="SM00220">
    <property type="entry name" value="S_TKc"/>
    <property type="match status" value="1"/>
</dbReference>
<feature type="compositionally biased region" description="Low complexity" evidence="6">
    <location>
        <begin position="61"/>
        <end position="93"/>
    </location>
</feature>
<organism evidence="8 9">
    <name type="scientific">Durusdinium trenchii</name>
    <dbReference type="NCBI Taxonomy" id="1381693"/>
    <lineage>
        <taxon>Eukaryota</taxon>
        <taxon>Sar</taxon>
        <taxon>Alveolata</taxon>
        <taxon>Dinophyceae</taxon>
        <taxon>Suessiales</taxon>
        <taxon>Symbiodiniaceae</taxon>
        <taxon>Durusdinium</taxon>
    </lineage>
</organism>
<dbReference type="InterPro" id="IPR000719">
    <property type="entry name" value="Prot_kinase_dom"/>
</dbReference>
<evidence type="ECO:0000256" key="1">
    <source>
        <dbReference type="ARBA" id="ARBA00022527"/>
    </source>
</evidence>
<dbReference type="InterPro" id="IPR050205">
    <property type="entry name" value="CDPK_Ser/Thr_kinases"/>
</dbReference>
<feature type="region of interest" description="Disordered" evidence="6">
    <location>
        <begin position="196"/>
        <end position="267"/>
    </location>
</feature>
<accession>A0ABP0LCV9</accession>
<evidence type="ECO:0000313" key="8">
    <source>
        <dbReference type="EMBL" id="CAK9037000.1"/>
    </source>
</evidence>
<evidence type="ECO:0000256" key="5">
    <source>
        <dbReference type="ARBA" id="ARBA00022840"/>
    </source>
</evidence>
<evidence type="ECO:0000256" key="6">
    <source>
        <dbReference type="SAM" id="MobiDB-lite"/>
    </source>
</evidence>
<feature type="compositionally biased region" description="Basic and acidic residues" evidence="6">
    <location>
        <begin position="120"/>
        <end position="130"/>
    </location>
</feature>
<dbReference type="Pfam" id="PF00069">
    <property type="entry name" value="Pkinase"/>
    <property type="match status" value="1"/>
</dbReference>
<keyword evidence="5" id="KW-0067">ATP-binding</keyword>
<evidence type="ECO:0000259" key="7">
    <source>
        <dbReference type="PROSITE" id="PS50011"/>
    </source>
</evidence>
<name>A0ABP0LCV9_9DINO</name>
<dbReference type="Gene3D" id="1.10.510.10">
    <property type="entry name" value="Transferase(Phosphotransferase) domain 1"/>
    <property type="match status" value="1"/>
</dbReference>
<protein>
    <recommendedName>
        <fullName evidence="7">Protein kinase domain-containing protein</fullName>
    </recommendedName>
</protein>
<dbReference type="PROSITE" id="PS50011">
    <property type="entry name" value="PROTEIN_KINASE_DOM"/>
    <property type="match status" value="1"/>
</dbReference>
<dbReference type="PANTHER" id="PTHR24349">
    <property type="entry name" value="SERINE/THREONINE-PROTEIN KINASE"/>
    <property type="match status" value="1"/>
</dbReference>
<keyword evidence="4" id="KW-0418">Kinase</keyword>
<keyword evidence="2" id="KW-0808">Transferase</keyword>
<dbReference type="PROSITE" id="PS00108">
    <property type="entry name" value="PROTEIN_KINASE_ST"/>
    <property type="match status" value="1"/>
</dbReference>
<sequence>MPIFRAHTCSTLTIPARPASRGISSTANVPLADLKKSTGSVATPEGPSKRTLNLLDVVLSPSCSRPSSSASRGSFRSSMSSPSSRPLRPLTSPKDVKVKEVHGKAERDTMDRFQRKRSKEKMEGKADSKESIQLPHLAARRSLDKERIESKSCSSLPSARPSTGLSASTGSPGLGESRRGLGVDLFDEISDVVESAASVDAREKSPSPSVVPTESRPMSRPLPPEHLLSLMKKEAKQEAREPKMSKDRPNSKSRRKTRRSGPVEKQFRRLHEGQKIFDLYYWEEILQQEGDGGKVVVCRPKNGLEDSDFKSFKYVMKIKSKEELRKDKHEEQFVRAQSRLLNLKAPPGVIQLQEVLEDDNFYYVVMDRATGGSFFSCLLQEHQDGTMPPSAVCQVAKDILRTLSILHGEGILHRDIKPDNLVMHNGQVTLIDFDHADADFDSSTGLDRGQHCFGTARFNAPEAFLGCYAAATDLYSVGVIIYLLLTGSLPYPAEIFDDRNPASPAANRRWMQKVVADMEAHRVDWSHPTFSNLPNSRDFCQKLLAFDLMDHIATADQALQHPWLVE</sequence>
<feature type="domain" description="Protein kinase" evidence="7">
    <location>
        <begin position="283"/>
        <end position="564"/>
    </location>
</feature>
<keyword evidence="1" id="KW-0723">Serine/threonine-protein kinase</keyword>
<feature type="region of interest" description="Disordered" evidence="6">
    <location>
        <begin position="61"/>
        <end position="179"/>
    </location>
</feature>
<dbReference type="InterPro" id="IPR008271">
    <property type="entry name" value="Ser/Thr_kinase_AS"/>
</dbReference>
<evidence type="ECO:0000256" key="4">
    <source>
        <dbReference type="ARBA" id="ARBA00022777"/>
    </source>
</evidence>
<feature type="compositionally biased region" description="Basic and acidic residues" evidence="6">
    <location>
        <begin position="141"/>
        <end position="150"/>
    </location>
</feature>
<feature type="compositionally biased region" description="Basic and acidic residues" evidence="6">
    <location>
        <begin position="94"/>
        <end position="113"/>
    </location>
</feature>
<keyword evidence="3" id="KW-0547">Nucleotide-binding</keyword>
<comment type="caution">
    <text evidence="8">The sequence shown here is derived from an EMBL/GenBank/DDBJ whole genome shotgun (WGS) entry which is preliminary data.</text>
</comment>
<dbReference type="InterPro" id="IPR011009">
    <property type="entry name" value="Kinase-like_dom_sf"/>
</dbReference>
<feature type="compositionally biased region" description="Basic and acidic residues" evidence="6">
    <location>
        <begin position="231"/>
        <end position="250"/>
    </location>
</feature>
<keyword evidence="9" id="KW-1185">Reference proteome</keyword>
<proteinExistence type="predicted"/>
<dbReference type="Proteomes" id="UP001642484">
    <property type="component" value="Unassembled WGS sequence"/>
</dbReference>
<dbReference type="SUPFAM" id="SSF56112">
    <property type="entry name" value="Protein kinase-like (PK-like)"/>
    <property type="match status" value="1"/>
</dbReference>
<dbReference type="EMBL" id="CAXAMN010012014">
    <property type="protein sequence ID" value="CAK9037000.1"/>
    <property type="molecule type" value="Genomic_DNA"/>
</dbReference>
<evidence type="ECO:0000256" key="2">
    <source>
        <dbReference type="ARBA" id="ARBA00022679"/>
    </source>
</evidence>